<dbReference type="OrthoDB" id="2143914at2759"/>
<protein>
    <submittedName>
        <fullName evidence="10">Uncharacterized protein</fullName>
    </submittedName>
</protein>
<gene>
    <name evidence="10" type="ORF">GOP47_0003793</name>
</gene>
<dbReference type="EMBL" id="JABFUD020000004">
    <property type="protein sequence ID" value="KAI5080610.1"/>
    <property type="molecule type" value="Genomic_DNA"/>
</dbReference>
<sequence>MQVTALSLHDGGYFCSKVDDEDQELLERQAENGGEQQLLGLGYGLNAKQTEADSGQSKLCARGHWRPGEDEKLRELVSLYGPQNWNLIAEKLDGRSGKSCRLRWFNQLDPRINRRPFSEEEEERLLGAHQMYGNKWALIARMFPGRTDNAVKNHWHVIMARQCREHSKAHKRKRSGTSSAQHSLHTMSSRGTQEYPNYARRQPQFMSTGAYDAQYVHAYDDVRDRIVLSSSPALADGGQLSSMSPVNSAYLGIERSWFTSSDTQFSSEISGNGTKELQFNDISAADDLTHFCDVKKCDGSRVSSDEIQLSSSSMPSASSSTNHTSESFWPIAPQKAPANQQPPHGSNVERAKVSSVNIQQLQFDIAPGKLCFANHQTPSQYPEASSCSRKVGPQKLMLFVPQSLSQEDNLSCSSNLSCEMGRYAPQDECGHSTRHRQIPVLIDFLGVGVES</sequence>
<accession>A0A9D4V6A6</accession>
<feature type="domain" description="HTH myb-type" evidence="9">
    <location>
        <begin position="62"/>
        <end position="108"/>
    </location>
</feature>
<feature type="compositionally biased region" description="Polar residues" evidence="7">
    <location>
        <begin position="176"/>
        <end position="195"/>
    </location>
</feature>
<dbReference type="Pfam" id="PF13921">
    <property type="entry name" value="Myb_DNA-bind_6"/>
    <property type="match status" value="1"/>
</dbReference>
<organism evidence="10 11">
    <name type="scientific">Adiantum capillus-veneris</name>
    <name type="common">Maidenhair fern</name>
    <dbReference type="NCBI Taxonomy" id="13818"/>
    <lineage>
        <taxon>Eukaryota</taxon>
        <taxon>Viridiplantae</taxon>
        <taxon>Streptophyta</taxon>
        <taxon>Embryophyta</taxon>
        <taxon>Tracheophyta</taxon>
        <taxon>Polypodiopsida</taxon>
        <taxon>Polypodiidae</taxon>
        <taxon>Polypodiales</taxon>
        <taxon>Pteridineae</taxon>
        <taxon>Pteridaceae</taxon>
        <taxon>Vittarioideae</taxon>
        <taxon>Adiantum</taxon>
    </lineage>
</organism>
<dbReference type="PROSITE" id="PS51294">
    <property type="entry name" value="HTH_MYB"/>
    <property type="match status" value="2"/>
</dbReference>
<keyword evidence="2" id="KW-0677">Repeat</keyword>
<evidence type="ECO:0000256" key="6">
    <source>
        <dbReference type="ARBA" id="ARBA00023242"/>
    </source>
</evidence>
<keyword evidence="6" id="KW-0539">Nucleus</keyword>
<dbReference type="FunFam" id="1.10.10.60:FF:000060">
    <property type="entry name" value="MYB transcription factor"/>
    <property type="match status" value="1"/>
</dbReference>
<feature type="compositionally biased region" description="Low complexity" evidence="7">
    <location>
        <begin position="310"/>
        <end position="328"/>
    </location>
</feature>
<feature type="domain" description="Myb-like" evidence="8">
    <location>
        <begin position="62"/>
        <end position="108"/>
    </location>
</feature>
<evidence type="ECO:0000256" key="7">
    <source>
        <dbReference type="SAM" id="MobiDB-lite"/>
    </source>
</evidence>
<evidence type="ECO:0000313" key="10">
    <source>
        <dbReference type="EMBL" id="KAI5080610.1"/>
    </source>
</evidence>
<dbReference type="GO" id="GO:0000978">
    <property type="term" value="F:RNA polymerase II cis-regulatory region sequence-specific DNA binding"/>
    <property type="evidence" value="ECO:0007669"/>
    <property type="project" value="TreeGrafter"/>
</dbReference>
<keyword evidence="4" id="KW-0238">DNA-binding</keyword>
<evidence type="ECO:0000256" key="2">
    <source>
        <dbReference type="ARBA" id="ARBA00022737"/>
    </source>
</evidence>
<keyword evidence="3" id="KW-0805">Transcription regulation</keyword>
<dbReference type="SMART" id="SM00717">
    <property type="entry name" value="SANT"/>
    <property type="match status" value="2"/>
</dbReference>
<dbReference type="PANTHER" id="PTHR45614">
    <property type="entry name" value="MYB PROTEIN-RELATED"/>
    <property type="match status" value="1"/>
</dbReference>
<dbReference type="PANTHER" id="PTHR45614:SF150">
    <property type="entry name" value="MYB-LIKE DNA-BINDING DOMAIN CONTAINING PROTEIN, EXPRESSED"/>
    <property type="match status" value="1"/>
</dbReference>
<evidence type="ECO:0000259" key="9">
    <source>
        <dbReference type="PROSITE" id="PS51294"/>
    </source>
</evidence>
<feature type="region of interest" description="Disordered" evidence="7">
    <location>
        <begin position="165"/>
        <end position="197"/>
    </location>
</feature>
<evidence type="ECO:0000259" key="8">
    <source>
        <dbReference type="PROSITE" id="PS50090"/>
    </source>
</evidence>
<dbReference type="InterPro" id="IPR001005">
    <property type="entry name" value="SANT/Myb"/>
</dbReference>
<evidence type="ECO:0000256" key="4">
    <source>
        <dbReference type="ARBA" id="ARBA00023125"/>
    </source>
</evidence>
<feature type="region of interest" description="Disordered" evidence="7">
    <location>
        <begin position="305"/>
        <end position="328"/>
    </location>
</feature>
<keyword evidence="5" id="KW-0804">Transcription</keyword>
<dbReference type="CDD" id="cd00167">
    <property type="entry name" value="SANT"/>
    <property type="match status" value="2"/>
</dbReference>
<feature type="domain" description="HTH myb-type" evidence="9">
    <location>
        <begin position="109"/>
        <end position="163"/>
    </location>
</feature>
<comment type="caution">
    <text evidence="10">The sequence shown here is derived from an EMBL/GenBank/DDBJ whole genome shotgun (WGS) entry which is preliminary data.</text>
</comment>
<dbReference type="GO" id="GO:0005634">
    <property type="term" value="C:nucleus"/>
    <property type="evidence" value="ECO:0007669"/>
    <property type="project" value="UniProtKB-SubCell"/>
</dbReference>
<evidence type="ECO:0000256" key="1">
    <source>
        <dbReference type="ARBA" id="ARBA00004123"/>
    </source>
</evidence>
<comment type="subcellular location">
    <subcellularLocation>
        <location evidence="1">Nucleus</location>
    </subcellularLocation>
</comment>
<evidence type="ECO:0000256" key="3">
    <source>
        <dbReference type="ARBA" id="ARBA00023015"/>
    </source>
</evidence>
<proteinExistence type="predicted"/>
<dbReference type="AlphaFoldDB" id="A0A9D4V6A6"/>
<dbReference type="InterPro" id="IPR009057">
    <property type="entry name" value="Homeodomain-like_sf"/>
</dbReference>
<dbReference type="PROSITE" id="PS50090">
    <property type="entry name" value="MYB_LIKE"/>
    <property type="match status" value="2"/>
</dbReference>
<evidence type="ECO:0000256" key="5">
    <source>
        <dbReference type="ARBA" id="ARBA00023163"/>
    </source>
</evidence>
<dbReference type="Proteomes" id="UP000886520">
    <property type="component" value="Chromosome 4"/>
</dbReference>
<reference evidence="10" key="1">
    <citation type="submission" date="2021-01" db="EMBL/GenBank/DDBJ databases">
        <title>Adiantum capillus-veneris genome.</title>
        <authorList>
            <person name="Fang Y."/>
            <person name="Liao Q."/>
        </authorList>
    </citation>
    <scope>NUCLEOTIDE SEQUENCE</scope>
    <source>
        <strain evidence="10">H3</strain>
        <tissue evidence="10">Leaf</tissue>
    </source>
</reference>
<dbReference type="InterPro" id="IPR050560">
    <property type="entry name" value="MYB_TF"/>
</dbReference>
<evidence type="ECO:0000313" key="11">
    <source>
        <dbReference type="Proteomes" id="UP000886520"/>
    </source>
</evidence>
<keyword evidence="11" id="KW-1185">Reference proteome</keyword>
<name>A0A9D4V6A6_ADICA</name>
<dbReference type="Gene3D" id="1.10.10.60">
    <property type="entry name" value="Homeodomain-like"/>
    <property type="match status" value="2"/>
</dbReference>
<dbReference type="GO" id="GO:0000981">
    <property type="term" value="F:DNA-binding transcription factor activity, RNA polymerase II-specific"/>
    <property type="evidence" value="ECO:0007669"/>
    <property type="project" value="TreeGrafter"/>
</dbReference>
<feature type="domain" description="Myb-like" evidence="8">
    <location>
        <begin position="109"/>
        <end position="159"/>
    </location>
</feature>
<dbReference type="SUPFAM" id="SSF46689">
    <property type="entry name" value="Homeodomain-like"/>
    <property type="match status" value="1"/>
</dbReference>
<dbReference type="InterPro" id="IPR017930">
    <property type="entry name" value="Myb_dom"/>
</dbReference>